<feature type="transmembrane region" description="Helical" evidence="1">
    <location>
        <begin position="76"/>
        <end position="97"/>
    </location>
</feature>
<dbReference type="AlphaFoldDB" id="A0A1M4SN91"/>
<feature type="transmembrane region" description="Helical" evidence="1">
    <location>
        <begin position="103"/>
        <end position="121"/>
    </location>
</feature>
<feature type="transmembrane region" description="Helical" evidence="1">
    <location>
        <begin position="32"/>
        <end position="55"/>
    </location>
</feature>
<evidence type="ECO:0000313" key="3">
    <source>
        <dbReference type="Proteomes" id="UP000184346"/>
    </source>
</evidence>
<keyword evidence="1" id="KW-0812">Transmembrane</keyword>
<dbReference type="EMBL" id="FQUJ01000002">
    <property type="protein sequence ID" value="SHE33661.1"/>
    <property type="molecule type" value="Genomic_DNA"/>
</dbReference>
<accession>A0A1M4SN91</accession>
<evidence type="ECO:0000256" key="1">
    <source>
        <dbReference type="SAM" id="Phobius"/>
    </source>
</evidence>
<proteinExistence type="predicted"/>
<reference evidence="2 3" key="1">
    <citation type="submission" date="2016-11" db="EMBL/GenBank/DDBJ databases">
        <authorList>
            <person name="Jaros S."/>
            <person name="Januszkiewicz K."/>
            <person name="Wedrychowicz H."/>
        </authorList>
    </citation>
    <scope>NUCLEOTIDE SEQUENCE [LARGE SCALE GENOMIC DNA]</scope>
    <source>
        <strain evidence="2 3">DSM 19980</strain>
    </source>
</reference>
<name>A0A1M4SN91_9GAMM</name>
<dbReference type="STRING" id="1121942.SAMN02745148_00172"/>
<keyword evidence="1" id="KW-1133">Transmembrane helix</keyword>
<sequence length="153" mass="16582">MHAERIPMPTPVDNDRDFASQKANSPGRGAAILIYAFYLGSVMAVVTAPLGVAIAHFKLGRGAAWVDSHFRFQIRTFWLGVVAGGIGLLLWNLLGYFEAPPGIAWALGYLFFTACLVWMVGRCGVGIHRLMANRPIDNPRSLGFGGAVVTLHD</sequence>
<protein>
    <submittedName>
        <fullName evidence="2">Uncharacterized membrane protein</fullName>
    </submittedName>
</protein>
<gene>
    <name evidence="2" type="ORF">SAMN02745148_00172</name>
</gene>
<dbReference type="Proteomes" id="UP000184346">
    <property type="component" value="Unassembled WGS sequence"/>
</dbReference>
<keyword evidence="1" id="KW-0472">Membrane</keyword>
<keyword evidence="3" id="KW-1185">Reference proteome</keyword>
<organism evidence="2 3">
    <name type="scientific">Modicisalibacter ilicicola DSM 19980</name>
    <dbReference type="NCBI Taxonomy" id="1121942"/>
    <lineage>
        <taxon>Bacteria</taxon>
        <taxon>Pseudomonadati</taxon>
        <taxon>Pseudomonadota</taxon>
        <taxon>Gammaproteobacteria</taxon>
        <taxon>Oceanospirillales</taxon>
        <taxon>Halomonadaceae</taxon>
        <taxon>Modicisalibacter</taxon>
    </lineage>
</organism>
<evidence type="ECO:0000313" key="2">
    <source>
        <dbReference type="EMBL" id="SHE33661.1"/>
    </source>
</evidence>